<evidence type="ECO:0000313" key="2">
    <source>
        <dbReference type="Proteomes" id="UP000324974"/>
    </source>
</evidence>
<sequence>MKLPRKRRTLVIILLCFFAVCLSQCLVGWPNLMPGRVKLPRKELPDSIESNTERHPSGHFNGHTEQSIVERFGQPSTQWAGQYGHPELKVRLIFPDAVTFVYETPKGSLYLSFCQQDGQRVCFSSDWLPTGGFF</sequence>
<organism evidence="1 2">
    <name type="scientific">Limnoglobus roseus</name>
    <dbReference type="NCBI Taxonomy" id="2598579"/>
    <lineage>
        <taxon>Bacteria</taxon>
        <taxon>Pseudomonadati</taxon>
        <taxon>Planctomycetota</taxon>
        <taxon>Planctomycetia</taxon>
        <taxon>Gemmatales</taxon>
        <taxon>Gemmataceae</taxon>
        <taxon>Limnoglobus</taxon>
    </lineage>
</organism>
<protein>
    <submittedName>
        <fullName evidence="1">Uncharacterized protein</fullName>
    </submittedName>
</protein>
<reference evidence="2" key="1">
    <citation type="submission" date="2019-08" db="EMBL/GenBank/DDBJ databases">
        <title>Limnoglobus roseus gen. nov., sp. nov., a novel freshwater planctomycete with a giant genome from the family Gemmataceae.</title>
        <authorList>
            <person name="Kulichevskaya I.S."/>
            <person name="Naumoff D.G."/>
            <person name="Miroshnikov K."/>
            <person name="Ivanova A."/>
            <person name="Philippov D.A."/>
            <person name="Hakobyan A."/>
            <person name="Rijpstra I.C."/>
            <person name="Sinninghe Damste J.S."/>
            <person name="Liesack W."/>
            <person name="Dedysh S.N."/>
        </authorList>
    </citation>
    <scope>NUCLEOTIDE SEQUENCE [LARGE SCALE GENOMIC DNA]</scope>
    <source>
        <strain evidence="2">PX52</strain>
    </source>
</reference>
<dbReference type="AlphaFoldDB" id="A0A5C1A4U8"/>
<proteinExistence type="predicted"/>
<dbReference type="EMBL" id="CP042425">
    <property type="protein sequence ID" value="QEL13427.1"/>
    <property type="molecule type" value="Genomic_DNA"/>
</dbReference>
<name>A0A5C1A4U8_9BACT</name>
<dbReference type="Proteomes" id="UP000324974">
    <property type="component" value="Chromosome"/>
</dbReference>
<dbReference type="RefSeq" id="WP_149108400.1">
    <property type="nucleotide sequence ID" value="NZ_CP042425.1"/>
</dbReference>
<gene>
    <name evidence="1" type="ORF">PX52LOC_00282</name>
</gene>
<dbReference type="KEGG" id="lrs:PX52LOC_00282"/>
<evidence type="ECO:0000313" key="1">
    <source>
        <dbReference type="EMBL" id="QEL13427.1"/>
    </source>
</evidence>
<keyword evidence="2" id="KW-1185">Reference proteome</keyword>
<accession>A0A5C1A4U8</accession>